<evidence type="ECO:0000256" key="8">
    <source>
        <dbReference type="PROSITE-ProRule" id="PRU00276"/>
    </source>
</evidence>
<dbReference type="PANTHER" id="PTHR11905">
    <property type="entry name" value="ADAM A DISINTEGRIN AND METALLOPROTEASE DOMAIN"/>
    <property type="match status" value="1"/>
</dbReference>
<evidence type="ECO:0000256" key="9">
    <source>
        <dbReference type="SAM" id="MobiDB-lite"/>
    </source>
</evidence>
<evidence type="ECO:0000256" key="6">
    <source>
        <dbReference type="PROSITE-ProRule" id="PRU00068"/>
    </source>
</evidence>
<evidence type="ECO:0000256" key="5">
    <source>
        <dbReference type="ARBA" id="ARBA00023157"/>
    </source>
</evidence>
<dbReference type="SUPFAM" id="SSF57552">
    <property type="entry name" value="Blood coagulation inhibitor (disintegrin)"/>
    <property type="match status" value="1"/>
</dbReference>
<dbReference type="Gene3D" id="4.10.70.10">
    <property type="entry name" value="Disintegrin domain"/>
    <property type="match status" value="1"/>
</dbReference>
<feature type="compositionally biased region" description="Pro residues" evidence="9">
    <location>
        <begin position="767"/>
        <end position="782"/>
    </location>
</feature>
<name>A0A8B9KBT1_ASTMX</name>
<evidence type="ECO:0000313" key="17">
    <source>
        <dbReference type="Proteomes" id="UP000752171"/>
    </source>
</evidence>
<evidence type="ECO:0000256" key="3">
    <source>
        <dbReference type="ARBA" id="ARBA00022989"/>
    </source>
</evidence>
<protein>
    <submittedName>
        <fullName evidence="15">ADAM metallopeptidase domain 9</fullName>
    </submittedName>
    <submittedName>
        <fullName evidence="14">Disintegrin and metalloproteinase domain-containing protein 9-like</fullName>
    </submittedName>
</protein>
<feature type="binding site" evidence="8">
    <location>
        <position position="358"/>
    </location>
    <ligand>
        <name>Zn(2+)</name>
        <dbReference type="ChEBI" id="CHEBI:29105"/>
        <note>catalytic</note>
    </ligand>
</feature>
<dbReference type="InterPro" id="IPR000742">
    <property type="entry name" value="EGF"/>
</dbReference>
<dbReference type="PROSITE" id="PS01186">
    <property type="entry name" value="EGF_2"/>
    <property type="match status" value="1"/>
</dbReference>
<feature type="active site" evidence="8">
    <location>
        <position position="349"/>
    </location>
</feature>
<comment type="subcellular location">
    <subcellularLocation>
        <location evidence="1">Membrane</location>
        <topology evidence="1">Single-pass type I membrane protein</topology>
    </subcellularLocation>
</comment>
<feature type="region of interest" description="Disordered" evidence="9">
    <location>
        <begin position="734"/>
        <end position="823"/>
    </location>
</feature>
<dbReference type="InterPro" id="IPR034027">
    <property type="entry name" value="Reprolysin_adamalysin"/>
</dbReference>
<evidence type="ECO:0000259" key="12">
    <source>
        <dbReference type="PROSITE" id="PS50214"/>
    </source>
</evidence>
<feature type="disulfide bond" evidence="6">
    <location>
        <begin position="472"/>
        <end position="492"/>
    </location>
</feature>
<dbReference type="SUPFAM" id="SSF55486">
    <property type="entry name" value="Metalloproteases ('zincins'), catalytic domain"/>
    <property type="match status" value="1"/>
</dbReference>
<evidence type="ECO:0000256" key="2">
    <source>
        <dbReference type="ARBA" id="ARBA00022692"/>
    </source>
</evidence>
<evidence type="ECO:0000259" key="13">
    <source>
        <dbReference type="PROSITE" id="PS50215"/>
    </source>
</evidence>
<keyword evidence="3 10" id="KW-1133">Transmembrane helix</keyword>
<feature type="domain" description="EGF-like" evidence="11">
    <location>
        <begin position="642"/>
        <end position="676"/>
    </location>
</feature>
<dbReference type="InterPro" id="IPR006586">
    <property type="entry name" value="ADAM_Cys-rich"/>
</dbReference>
<evidence type="ECO:0000313" key="14">
    <source>
        <dbReference type="EMBL" id="KAG9267582.1"/>
    </source>
</evidence>
<accession>A0A8B9KBT1</accession>
<evidence type="ECO:0000256" key="4">
    <source>
        <dbReference type="ARBA" id="ARBA00023136"/>
    </source>
</evidence>
<feature type="domain" description="Peptidase M12B" evidence="13">
    <location>
        <begin position="210"/>
        <end position="406"/>
    </location>
</feature>
<dbReference type="PANTHER" id="PTHR11905:SF136">
    <property type="entry name" value="DISINTEGRIN AND METALLOPROTEINASE DOMAIN-CONTAINING PROTEIN 9"/>
    <property type="match status" value="1"/>
</dbReference>
<dbReference type="AlphaFoldDB" id="A0A8B9KBT1"/>
<gene>
    <name evidence="14" type="primary">ADAM9</name>
    <name evidence="14" type="ORF">AMEX_G18437</name>
</gene>
<dbReference type="KEGG" id="amex:103041718"/>
<dbReference type="Ensembl" id="ENSAMXT00005037550.1">
    <property type="protein sequence ID" value="ENSAMXP00005034408.1"/>
    <property type="gene ID" value="ENSAMXG00005016204.1"/>
</dbReference>
<dbReference type="PROSITE" id="PS50026">
    <property type="entry name" value="EGF_3"/>
    <property type="match status" value="1"/>
</dbReference>
<dbReference type="FunFam" id="3.40.390.10:FF:000002">
    <property type="entry name" value="Disintegrin and metalloproteinase domain-containing protein 22"/>
    <property type="match status" value="1"/>
</dbReference>
<dbReference type="CDD" id="cd04269">
    <property type="entry name" value="ZnMc_adamalysin_II_like"/>
    <property type="match status" value="1"/>
</dbReference>
<dbReference type="InterPro" id="IPR002870">
    <property type="entry name" value="Peptidase_M12B_N"/>
</dbReference>
<dbReference type="Gene3D" id="3.40.390.10">
    <property type="entry name" value="Collagenase (Catalytic Domain)"/>
    <property type="match status" value="1"/>
</dbReference>
<evidence type="ECO:0000256" key="10">
    <source>
        <dbReference type="SAM" id="Phobius"/>
    </source>
</evidence>
<dbReference type="InterPro" id="IPR001762">
    <property type="entry name" value="Disintegrin_dom"/>
</dbReference>
<feature type="compositionally biased region" description="Polar residues" evidence="9">
    <location>
        <begin position="740"/>
        <end position="761"/>
    </location>
</feature>
<dbReference type="InterPro" id="IPR024079">
    <property type="entry name" value="MetalloPept_cat_dom_sf"/>
</dbReference>
<feature type="domain" description="Disintegrin" evidence="12">
    <location>
        <begin position="414"/>
        <end position="500"/>
    </location>
</feature>
<keyword evidence="8" id="KW-0479">Metal-binding</keyword>
<feature type="transmembrane region" description="Helical" evidence="10">
    <location>
        <begin position="699"/>
        <end position="719"/>
    </location>
</feature>
<comment type="caution">
    <text evidence="7">Lacks conserved residue(s) required for the propagation of feature annotation.</text>
</comment>
<keyword evidence="7" id="KW-0245">EGF-like domain</keyword>
<dbReference type="GO" id="GO:0006508">
    <property type="term" value="P:proteolysis"/>
    <property type="evidence" value="ECO:0007669"/>
    <property type="project" value="InterPro"/>
</dbReference>
<feature type="compositionally biased region" description="Pro residues" evidence="9">
    <location>
        <begin position="803"/>
        <end position="823"/>
    </location>
</feature>
<reference evidence="14 17" key="1">
    <citation type="submission" date="2021-07" db="EMBL/GenBank/DDBJ databases">
        <authorList>
            <person name="Imarazene B."/>
            <person name="Zahm M."/>
            <person name="Klopp C."/>
            <person name="Cabau C."/>
            <person name="Beille S."/>
            <person name="Jouanno E."/>
            <person name="Castinel A."/>
            <person name="Lluch J."/>
            <person name="Gil L."/>
            <person name="Kuchtly C."/>
            <person name="Lopez Roques C."/>
            <person name="Donnadieu C."/>
            <person name="Parrinello H."/>
            <person name="Journot L."/>
            <person name="Du K."/>
            <person name="Schartl M."/>
            <person name="Retaux S."/>
            <person name="Guiguen Y."/>
        </authorList>
    </citation>
    <scope>NUCLEOTIDE SEQUENCE [LARGE SCALE GENOMIC DNA]</scope>
    <source>
        <strain evidence="14">Pach_M1</strain>
        <tissue evidence="14">Testis</tissue>
    </source>
</reference>
<evidence type="ECO:0000313" key="16">
    <source>
        <dbReference type="Proteomes" id="UP000694621"/>
    </source>
</evidence>
<dbReference type="GO" id="GO:0046872">
    <property type="term" value="F:metal ion binding"/>
    <property type="evidence" value="ECO:0007669"/>
    <property type="project" value="UniProtKB-KW"/>
</dbReference>
<dbReference type="Pfam" id="PF08516">
    <property type="entry name" value="ADAM_CR"/>
    <property type="match status" value="1"/>
</dbReference>
<keyword evidence="5 7" id="KW-1015">Disulfide bond</keyword>
<dbReference type="OrthoDB" id="5951731at2759"/>
<feature type="disulfide bond" evidence="7">
    <location>
        <begin position="666"/>
        <end position="675"/>
    </location>
</feature>
<dbReference type="GO" id="GO:0004222">
    <property type="term" value="F:metalloendopeptidase activity"/>
    <property type="evidence" value="ECO:0007669"/>
    <property type="project" value="InterPro"/>
</dbReference>
<dbReference type="FunFam" id="4.10.70.10:FF:000001">
    <property type="entry name" value="Disintegrin and metalloproteinase domain-containing protein 22"/>
    <property type="match status" value="1"/>
</dbReference>
<keyword evidence="8" id="KW-0862">Zinc</keyword>
<proteinExistence type="predicted"/>
<dbReference type="Proteomes" id="UP000694621">
    <property type="component" value="Unplaced"/>
</dbReference>
<dbReference type="PROSITE" id="PS00427">
    <property type="entry name" value="DISINTEGRIN_1"/>
    <property type="match status" value="1"/>
</dbReference>
<reference evidence="15" key="2">
    <citation type="submission" date="2025-05" db="UniProtKB">
        <authorList>
            <consortium name="Ensembl"/>
        </authorList>
    </citation>
    <scope>IDENTIFICATION</scope>
</reference>
<organism evidence="15 16">
    <name type="scientific">Astyanax mexicanus</name>
    <name type="common">Blind cave fish</name>
    <name type="synonym">Astyanax fasciatus mexicanus</name>
    <dbReference type="NCBI Taxonomy" id="7994"/>
    <lineage>
        <taxon>Eukaryota</taxon>
        <taxon>Metazoa</taxon>
        <taxon>Chordata</taxon>
        <taxon>Craniata</taxon>
        <taxon>Vertebrata</taxon>
        <taxon>Euteleostomi</taxon>
        <taxon>Actinopterygii</taxon>
        <taxon>Neopterygii</taxon>
        <taxon>Teleostei</taxon>
        <taxon>Ostariophysi</taxon>
        <taxon>Characiformes</taxon>
        <taxon>Characoidei</taxon>
        <taxon>Acestrorhamphidae</taxon>
        <taxon>Acestrorhamphinae</taxon>
        <taxon>Astyanax</taxon>
    </lineage>
</organism>
<dbReference type="SMART" id="SM00608">
    <property type="entry name" value="ACR"/>
    <property type="match status" value="1"/>
</dbReference>
<dbReference type="Pfam" id="PF01421">
    <property type="entry name" value="Reprolysin"/>
    <property type="match status" value="1"/>
</dbReference>
<feature type="disulfide bond" evidence="8">
    <location>
        <begin position="365"/>
        <end position="370"/>
    </location>
</feature>
<feature type="binding site" evidence="8">
    <location>
        <position position="352"/>
    </location>
    <ligand>
        <name>Zn(2+)</name>
        <dbReference type="ChEBI" id="CHEBI:29105"/>
        <note>catalytic</note>
    </ligand>
</feature>
<evidence type="ECO:0000256" key="1">
    <source>
        <dbReference type="ARBA" id="ARBA00004479"/>
    </source>
</evidence>
<dbReference type="Pfam" id="PF01562">
    <property type="entry name" value="Pep_M12B_propep"/>
    <property type="match status" value="1"/>
</dbReference>
<dbReference type="InterPro" id="IPR001590">
    <property type="entry name" value="Peptidase_M12B"/>
</dbReference>
<dbReference type="PROSITE" id="PS50215">
    <property type="entry name" value="ADAM_MEPRO"/>
    <property type="match status" value="1"/>
</dbReference>
<dbReference type="Pfam" id="PF00200">
    <property type="entry name" value="Disintegrin"/>
    <property type="match status" value="1"/>
</dbReference>
<sequence length="823" mass="89616">MERERSRRAGLFFLSLTVGLFYTAESKDLFHEQTSKLSSYQIVTPQLVPGRWKRHENGTQTNREYDHADHITYSIEIDNVVHYLHLTKNKDFLSPDFAVVSHDVHKKSARRHTEKPASCHYNGWVEGRKDSLVALSTCDGLRGVIFIGDENYALEPALHSTTNEHLLYPLKDNQSEPFVCGTPHGEDSTREATWSMSSFLRRKRNLPLTRYVELVLVVDNQRFKLNKGNTTAVREEMVQLANLLDTYYQQLNIHIVLVGLEIFETQNPFNVDGSAGDVLGRFVNWRKSELVPRIRNDMAQLIVGQSGAYTGGILGMAFVGTVCSANTGGGISVFSNSNLQYFSTVLAHEMGHNLGMNHDDKRCQCSGGSCIMGSSASGSTLFSTCSGDDFEQLIQRGGGVCLRNQPSQDDIITIPRCGNGVQEQGEECDCGTPGNCTNKCCDAATCTLTRGSTCAAGSCCKDCQLSVSGTPCRDSVNECDLPEFCTGGSGFCPPDSYLMDGLTCAENSAYCYEGRCQTLDYQCKQLFGSKATKADDKCYSYVNTQGTRFGNCGYSGSSLVPCLVPNSMCGKIQCTNFDSNYPPAGAVISIENIEGGTISCRNADFNLGSDVRDPAYVKTGTVCSAGKVCVDFQCKNASVMTQSQNCAAQTDCNGNGVCNDKGHCHCNNGWGPPNCNKAGRGGSIDSGPAQIDYSLRNGLLIFFLLVLPVLVVLVIGFLYKFRRDLLGRCLKGRRSKRPRTTNTANAQRTGQPSSGAQRATSPQQPNQIPPTNPQPFQPPRPATAPGVYDSWDDAEVQPAVISAPPPRQGPGVPRPIPPKQTMT</sequence>
<keyword evidence="4 10" id="KW-0472">Membrane</keyword>
<dbReference type="InterPro" id="IPR018358">
    <property type="entry name" value="Disintegrin_CS"/>
</dbReference>
<evidence type="ECO:0000313" key="15">
    <source>
        <dbReference type="Ensembl" id="ENSAMXP00005034408.1"/>
    </source>
</evidence>
<evidence type="ECO:0000259" key="11">
    <source>
        <dbReference type="PROSITE" id="PS50026"/>
    </source>
</evidence>
<dbReference type="SMART" id="SM00050">
    <property type="entry name" value="DISIN"/>
    <property type="match status" value="1"/>
</dbReference>
<dbReference type="RefSeq" id="XP_007260093.2">
    <property type="nucleotide sequence ID" value="XM_007260031.4"/>
</dbReference>
<dbReference type="Proteomes" id="UP000752171">
    <property type="component" value="Unassembled WGS sequence"/>
</dbReference>
<feature type="binding site" evidence="8">
    <location>
        <position position="348"/>
    </location>
    <ligand>
        <name>Zn(2+)</name>
        <dbReference type="ChEBI" id="CHEBI:29105"/>
        <note>catalytic</note>
    </ligand>
</feature>
<dbReference type="InterPro" id="IPR036436">
    <property type="entry name" value="Disintegrin_dom_sf"/>
</dbReference>
<evidence type="ECO:0000256" key="7">
    <source>
        <dbReference type="PROSITE-ProRule" id="PRU00076"/>
    </source>
</evidence>
<dbReference type="EMBL" id="JAICCE010000015">
    <property type="protein sequence ID" value="KAG9267582.1"/>
    <property type="molecule type" value="Genomic_DNA"/>
</dbReference>
<dbReference type="PROSITE" id="PS50214">
    <property type="entry name" value="DISINTEGRIN_2"/>
    <property type="match status" value="1"/>
</dbReference>
<keyword evidence="2 10" id="KW-0812">Transmembrane</keyword>
<dbReference type="GO" id="GO:0005886">
    <property type="term" value="C:plasma membrane"/>
    <property type="evidence" value="ECO:0007669"/>
    <property type="project" value="TreeGrafter"/>
</dbReference>
<dbReference type="OMA" id="HPCSNSK"/>